<name>A0A2S4JND0_9SPIO</name>
<dbReference type="InterPro" id="IPR000160">
    <property type="entry name" value="GGDEF_dom"/>
</dbReference>
<dbReference type="Gene3D" id="3.10.450.50">
    <property type="match status" value="1"/>
</dbReference>
<evidence type="ECO:0000313" key="6">
    <source>
        <dbReference type="Proteomes" id="UP000237350"/>
    </source>
</evidence>
<dbReference type="Pfam" id="PF00990">
    <property type="entry name" value="GGDEF"/>
    <property type="match status" value="1"/>
</dbReference>
<dbReference type="EMBL" id="LPWH01000070">
    <property type="protein sequence ID" value="POR01025.1"/>
    <property type="molecule type" value="Genomic_DNA"/>
</dbReference>
<dbReference type="InterPro" id="IPR037401">
    <property type="entry name" value="SnoaL-like"/>
</dbReference>
<dbReference type="GO" id="GO:0043709">
    <property type="term" value="P:cell adhesion involved in single-species biofilm formation"/>
    <property type="evidence" value="ECO:0007669"/>
    <property type="project" value="TreeGrafter"/>
</dbReference>
<dbReference type="InterPro" id="IPR029787">
    <property type="entry name" value="Nucleotide_cyclase"/>
</dbReference>
<reference evidence="6" key="1">
    <citation type="submission" date="2015-12" db="EMBL/GenBank/DDBJ databases">
        <authorList>
            <person name="Lodha T.D."/>
            <person name="Chintalapati S."/>
            <person name="Chintalapati V.R."/>
            <person name="Sravanthi T."/>
        </authorList>
    </citation>
    <scope>NUCLEOTIDE SEQUENCE [LARGE SCALE GENOMIC DNA]</scope>
    <source>
        <strain evidence="6">JC133</strain>
    </source>
</reference>
<dbReference type="InterPro" id="IPR043128">
    <property type="entry name" value="Rev_trsase/Diguanyl_cyclase"/>
</dbReference>
<dbReference type="SMART" id="SM00267">
    <property type="entry name" value="GGDEF"/>
    <property type="match status" value="1"/>
</dbReference>
<dbReference type="PROSITE" id="PS50887">
    <property type="entry name" value="GGDEF"/>
    <property type="match status" value="1"/>
</dbReference>
<dbReference type="Proteomes" id="UP000237350">
    <property type="component" value="Unassembled WGS sequence"/>
</dbReference>
<dbReference type="GO" id="GO:0052621">
    <property type="term" value="F:diguanylate cyclase activity"/>
    <property type="evidence" value="ECO:0007669"/>
    <property type="project" value="UniProtKB-EC"/>
</dbReference>
<evidence type="ECO:0000256" key="3">
    <source>
        <dbReference type="SAM" id="Coils"/>
    </source>
</evidence>
<evidence type="ECO:0000256" key="1">
    <source>
        <dbReference type="ARBA" id="ARBA00012528"/>
    </source>
</evidence>
<dbReference type="RefSeq" id="WP_103680453.1">
    <property type="nucleotide sequence ID" value="NZ_LPWH01000070.1"/>
</dbReference>
<evidence type="ECO:0000313" key="5">
    <source>
        <dbReference type="EMBL" id="POR01025.1"/>
    </source>
</evidence>
<comment type="catalytic activity">
    <reaction evidence="2">
        <text>2 GTP = 3',3'-c-di-GMP + 2 diphosphate</text>
        <dbReference type="Rhea" id="RHEA:24898"/>
        <dbReference type="ChEBI" id="CHEBI:33019"/>
        <dbReference type="ChEBI" id="CHEBI:37565"/>
        <dbReference type="ChEBI" id="CHEBI:58805"/>
        <dbReference type="EC" id="2.7.7.65"/>
    </reaction>
</comment>
<dbReference type="Pfam" id="PF13474">
    <property type="entry name" value="SnoaL_3"/>
    <property type="match status" value="1"/>
</dbReference>
<keyword evidence="3" id="KW-0175">Coiled coil</keyword>
<dbReference type="PANTHER" id="PTHR45138">
    <property type="entry name" value="REGULATORY COMPONENTS OF SENSORY TRANSDUCTION SYSTEM"/>
    <property type="match status" value="1"/>
</dbReference>
<accession>A0A2S4JND0</accession>
<dbReference type="GO" id="GO:1902201">
    <property type="term" value="P:negative regulation of bacterial-type flagellum-dependent cell motility"/>
    <property type="evidence" value="ECO:0007669"/>
    <property type="project" value="TreeGrafter"/>
</dbReference>
<feature type="domain" description="GGDEF" evidence="4">
    <location>
        <begin position="217"/>
        <end position="346"/>
    </location>
</feature>
<dbReference type="AlphaFoldDB" id="A0A2S4JND0"/>
<proteinExistence type="predicted"/>
<dbReference type="OrthoDB" id="9779586at2"/>
<comment type="caution">
    <text evidence="5">The sequence shown here is derived from an EMBL/GenBank/DDBJ whole genome shotgun (WGS) entry which is preliminary data.</text>
</comment>
<dbReference type="InterPro" id="IPR050469">
    <property type="entry name" value="Diguanylate_Cyclase"/>
</dbReference>
<gene>
    <name evidence="5" type="ORF">AU468_09165</name>
</gene>
<evidence type="ECO:0000259" key="4">
    <source>
        <dbReference type="PROSITE" id="PS50887"/>
    </source>
</evidence>
<evidence type="ECO:0000256" key="2">
    <source>
        <dbReference type="ARBA" id="ARBA00034247"/>
    </source>
</evidence>
<dbReference type="CDD" id="cd01949">
    <property type="entry name" value="GGDEF"/>
    <property type="match status" value="1"/>
</dbReference>
<dbReference type="InterPro" id="IPR032710">
    <property type="entry name" value="NTF2-like_dom_sf"/>
</dbReference>
<dbReference type="NCBIfam" id="TIGR00254">
    <property type="entry name" value="GGDEF"/>
    <property type="match status" value="1"/>
</dbReference>
<dbReference type="Gene3D" id="3.30.70.270">
    <property type="match status" value="1"/>
</dbReference>
<feature type="coiled-coil region" evidence="3">
    <location>
        <begin position="155"/>
        <end position="182"/>
    </location>
</feature>
<dbReference type="FunFam" id="3.30.70.270:FF:000001">
    <property type="entry name" value="Diguanylate cyclase domain protein"/>
    <property type="match status" value="1"/>
</dbReference>
<dbReference type="PANTHER" id="PTHR45138:SF9">
    <property type="entry name" value="DIGUANYLATE CYCLASE DGCM-RELATED"/>
    <property type="match status" value="1"/>
</dbReference>
<protein>
    <recommendedName>
        <fullName evidence="1">diguanylate cyclase</fullName>
        <ecNumber evidence="1">2.7.7.65</ecNumber>
    </recommendedName>
</protein>
<dbReference type="GO" id="GO:0005886">
    <property type="term" value="C:plasma membrane"/>
    <property type="evidence" value="ECO:0007669"/>
    <property type="project" value="TreeGrafter"/>
</dbReference>
<dbReference type="EC" id="2.7.7.65" evidence="1"/>
<sequence length="349" mass="39032">MRRREQACSRHSNRYSRELEDAFLRFLEVYLGERNLEGIRSLLSPRMTGFGTALNERSDSLEQSLELFSRDLEQAPRPIAYEILSLQGVSLDQDLGFVQAELDLHASVLGQAVDLLNCRFTVIFRNYPDRGHWCIEHLHHSLPSVGEGDYESYPVAKLEEQAALMERLVQERTRELRDARDRLQVVAATDALTGIANRLKAGEVLHQELSRLQRYGGAFSVALLDLDFFKAINDRFGHGGGDQVLREAARLLEAGVRHTDRVARWGGEEFLLLCPGGTSGEVAALAERLRETLAAHDFGIPRRVTVSLGVAQATAGDSPESLVERADRALYRAKEGGRNRIEVAEIARS</sequence>
<dbReference type="SUPFAM" id="SSF54427">
    <property type="entry name" value="NTF2-like"/>
    <property type="match status" value="1"/>
</dbReference>
<organism evidence="5 6">
    <name type="scientific">Alkalispirochaeta sphaeroplastigenens</name>
    <dbReference type="NCBI Taxonomy" id="1187066"/>
    <lineage>
        <taxon>Bacteria</taxon>
        <taxon>Pseudomonadati</taxon>
        <taxon>Spirochaetota</taxon>
        <taxon>Spirochaetia</taxon>
        <taxon>Spirochaetales</taxon>
        <taxon>Spirochaetaceae</taxon>
        <taxon>Alkalispirochaeta</taxon>
    </lineage>
</organism>
<dbReference type="SUPFAM" id="SSF55073">
    <property type="entry name" value="Nucleotide cyclase"/>
    <property type="match status" value="1"/>
</dbReference>
<keyword evidence="6" id="KW-1185">Reference proteome</keyword>